<proteinExistence type="predicted"/>
<dbReference type="Proteomes" id="UP000426246">
    <property type="component" value="Chromosome"/>
</dbReference>
<dbReference type="InterPro" id="IPR050490">
    <property type="entry name" value="Bact_solute-bd_prot1"/>
</dbReference>
<evidence type="ECO:0000256" key="2">
    <source>
        <dbReference type="SAM" id="SignalP"/>
    </source>
</evidence>
<keyword evidence="1 2" id="KW-0732">Signal</keyword>
<gene>
    <name evidence="3" type="ORF">EHS13_09675</name>
</gene>
<dbReference type="PANTHER" id="PTHR43649:SF33">
    <property type="entry name" value="POLYGALACTURONAN_RHAMNOGALACTURONAN-BINDING PROTEIN YTCQ"/>
    <property type="match status" value="1"/>
</dbReference>
<accession>A0A6B8RHD8</accession>
<reference evidence="4" key="1">
    <citation type="submission" date="2018-11" db="EMBL/GenBank/DDBJ databases">
        <title>Complete genome sequence of Paenibacillus sp. ML311-T8.</title>
        <authorList>
            <person name="Nam Y.-D."/>
            <person name="Kang J."/>
            <person name="Chung W.-H."/>
            <person name="Park Y.S."/>
        </authorList>
    </citation>
    <scope>NUCLEOTIDE SEQUENCE [LARGE SCALE GENOMIC DNA]</scope>
    <source>
        <strain evidence="4">ML311-T8</strain>
    </source>
</reference>
<sequence length="583" mass="65616">MKFKKFSVVLSMSLAIIMSVSLIGCSKSSSTATESTKVDSSTAPAAVTSDAPAPTAAAVANDCTLKLWGFKFNQSIDSPGVQTDPVSKEIERVVGCKIELYPQESEDLFSTKLASGDMPDVMGVNRKFVQKLLDAKAVLPLDELVKQAPNVSQFDKMLNFDKEFLSDADHKLYFITRAPEDYTLNLDVGMYLRWDYYKELGSPPVNNVDDYIKVLSDMVKKHPTNDKGKKVYGLSPWFDWGMWSWTTPGYLNGMWNNGLIDYDMADNMKPLSVVTNENSSYWTTIDLFYKAKKAGILDPDSFTQKFDNSIQKGRDLQVVGGLGNFWFSDPNKVFKDAGENKGFMAIPPKEGTKARWGGYWQPLGADSHYAISSKTKYPEQAMKLYNYLYSVEGSRTINNGIKGKDWDDAGGKLTVTPEALKTIDDKDAEIKTGIRRYKDIFPGLPENFRGEYTNLFKLPEFTINNYSPLEKEYYAELGVTGAADLLQKRVENKVANTAVLLLRPLQPDDLKRIDDKIMDYMLKAAVKVVLAKDDAEYAELKQKTIEDIKGMDFDKSWKYWEGITSTISDYIAKNDLNRNPDTK</sequence>
<dbReference type="PANTHER" id="PTHR43649">
    <property type="entry name" value="ARABINOSE-BINDING PROTEIN-RELATED"/>
    <property type="match status" value="1"/>
</dbReference>
<evidence type="ECO:0000313" key="3">
    <source>
        <dbReference type="EMBL" id="QGQ95134.1"/>
    </source>
</evidence>
<dbReference type="AlphaFoldDB" id="A0A6B8RHD8"/>
<evidence type="ECO:0000313" key="4">
    <source>
        <dbReference type="Proteomes" id="UP000426246"/>
    </source>
</evidence>
<feature type="chain" id="PRO_5038941138" description="Extracellular solute-binding protein" evidence="2">
    <location>
        <begin position="24"/>
        <end position="583"/>
    </location>
</feature>
<keyword evidence="4" id="KW-1185">Reference proteome</keyword>
<dbReference type="EMBL" id="CP034235">
    <property type="protein sequence ID" value="QGQ95134.1"/>
    <property type="molecule type" value="Genomic_DNA"/>
</dbReference>
<name>A0A6B8RHD8_9BACL</name>
<protein>
    <recommendedName>
        <fullName evidence="5">Extracellular solute-binding protein</fullName>
    </recommendedName>
</protein>
<dbReference type="SUPFAM" id="SSF53850">
    <property type="entry name" value="Periplasmic binding protein-like II"/>
    <property type="match status" value="1"/>
</dbReference>
<dbReference type="OrthoDB" id="54751at2"/>
<dbReference type="KEGG" id="ppsc:EHS13_09675"/>
<feature type="signal peptide" evidence="2">
    <location>
        <begin position="1"/>
        <end position="23"/>
    </location>
</feature>
<evidence type="ECO:0008006" key="5">
    <source>
        <dbReference type="Google" id="ProtNLM"/>
    </source>
</evidence>
<dbReference type="Gene3D" id="3.40.190.10">
    <property type="entry name" value="Periplasmic binding protein-like II"/>
    <property type="match status" value="2"/>
</dbReference>
<dbReference type="RefSeq" id="WP_155700149.1">
    <property type="nucleotide sequence ID" value="NZ_CP034235.1"/>
</dbReference>
<organism evidence="3 4">
    <name type="scientific">Paenibacillus psychroresistens</name>
    <dbReference type="NCBI Taxonomy" id="1778678"/>
    <lineage>
        <taxon>Bacteria</taxon>
        <taxon>Bacillati</taxon>
        <taxon>Bacillota</taxon>
        <taxon>Bacilli</taxon>
        <taxon>Bacillales</taxon>
        <taxon>Paenibacillaceae</taxon>
        <taxon>Paenibacillus</taxon>
    </lineage>
</organism>
<dbReference type="PROSITE" id="PS51257">
    <property type="entry name" value="PROKAR_LIPOPROTEIN"/>
    <property type="match status" value="1"/>
</dbReference>
<evidence type="ECO:0000256" key="1">
    <source>
        <dbReference type="ARBA" id="ARBA00022729"/>
    </source>
</evidence>